<evidence type="ECO:0000313" key="1">
    <source>
        <dbReference type="Proteomes" id="UP000887576"/>
    </source>
</evidence>
<accession>A0AC34QP99</accession>
<dbReference type="WBParaSite" id="JU765_v2.g18022.t1">
    <property type="protein sequence ID" value="JU765_v2.g18022.t1"/>
    <property type="gene ID" value="JU765_v2.g18022"/>
</dbReference>
<name>A0AC34QP99_9BILA</name>
<proteinExistence type="predicted"/>
<protein>
    <submittedName>
        <fullName evidence="2">RRM domain-containing protein</fullName>
    </submittedName>
</protein>
<organism evidence="1 2">
    <name type="scientific">Panagrolaimus sp. JU765</name>
    <dbReference type="NCBI Taxonomy" id="591449"/>
    <lineage>
        <taxon>Eukaryota</taxon>
        <taxon>Metazoa</taxon>
        <taxon>Ecdysozoa</taxon>
        <taxon>Nematoda</taxon>
        <taxon>Chromadorea</taxon>
        <taxon>Rhabditida</taxon>
        <taxon>Tylenchina</taxon>
        <taxon>Panagrolaimomorpha</taxon>
        <taxon>Panagrolaimoidea</taxon>
        <taxon>Panagrolaimidae</taxon>
        <taxon>Panagrolaimus</taxon>
    </lineage>
</organism>
<sequence>MESTEETVATVDNELQVPNEEPASQEDVKTKSFYVRLRGLPYAAKEPEIRQFFDGLNVDEVQIITGHDGRASGEAFVGFATTNDADQAMSRDKNKVGTRYVEVFRVTEPEFARIRSRNTTSGPPGAFGPYIPSGAGYMGRPPNGAVIRVRGLPYSCKQNELVNFFKGLNVEEVVFGKEPGEGGRPTGEAYVKFASNEEAEQAMQFNGQHLGKRYLELFLSDSEQFERFKRQITTPVQPLINSYNYDWNQWYGGQEDYYGWDAYNQPAPPIPVGAGRPRGGYRGSHHHGGMYREAARPTPYDYHGRVYGDPNMAAAYGAYDYGAYGGYPMPQPTEPIGNKIHVRGLPFRVSASQIMDFFSPLQCVEIKLGYLPDGRASGDGIIEFGSPEDTQEAMRRDRQMIGNRYIEIFGPNTMKVAPGTTYKRIGGSSRPPPLTTAAYQW</sequence>
<evidence type="ECO:0000313" key="2">
    <source>
        <dbReference type="WBParaSite" id="JU765_v2.g18022.t1"/>
    </source>
</evidence>
<dbReference type="Proteomes" id="UP000887576">
    <property type="component" value="Unplaced"/>
</dbReference>
<reference evidence="2" key="1">
    <citation type="submission" date="2022-11" db="UniProtKB">
        <authorList>
            <consortium name="WormBaseParasite"/>
        </authorList>
    </citation>
    <scope>IDENTIFICATION</scope>
</reference>